<evidence type="ECO:0000313" key="1">
    <source>
        <dbReference type="EMBL" id="KAG5598812.1"/>
    </source>
</evidence>
<keyword evidence="2" id="KW-1185">Reference proteome</keyword>
<comment type="caution">
    <text evidence="1">The sequence shown here is derived from an EMBL/GenBank/DDBJ whole genome shotgun (WGS) entry which is preliminary data.</text>
</comment>
<name>A0A9J5YHW5_SOLCO</name>
<protein>
    <submittedName>
        <fullName evidence="1">Uncharacterized protein</fullName>
    </submittedName>
</protein>
<accession>A0A9J5YHW5</accession>
<organism evidence="1 2">
    <name type="scientific">Solanum commersonii</name>
    <name type="common">Commerson's wild potato</name>
    <name type="synonym">Commerson's nightshade</name>
    <dbReference type="NCBI Taxonomy" id="4109"/>
    <lineage>
        <taxon>Eukaryota</taxon>
        <taxon>Viridiplantae</taxon>
        <taxon>Streptophyta</taxon>
        <taxon>Embryophyta</taxon>
        <taxon>Tracheophyta</taxon>
        <taxon>Spermatophyta</taxon>
        <taxon>Magnoliopsida</taxon>
        <taxon>eudicotyledons</taxon>
        <taxon>Gunneridae</taxon>
        <taxon>Pentapetalae</taxon>
        <taxon>asterids</taxon>
        <taxon>lamiids</taxon>
        <taxon>Solanales</taxon>
        <taxon>Solanaceae</taxon>
        <taxon>Solanoideae</taxon>
        <taxon>Solaneae</taxon>
        <taxon>Solanum</taxon>
    </lineage>
</organism>
<dbReference type="EMBL" id="JACXVP010000006">
    <property type="protein sequence ID" value="KAG5598812.1"/>
    <property type="molecule type" value="Genomic_DNA"/>
</dbReference>
<dbReference type="Proteomes" id="UP000824120">
    <property type="component" value="Chromosome 6"/>
</dbReference>
<proteinExistence type="predicted"/>
<evidence type="ECO:0000313" key="2">
    <source>
        <dbReference type="Proteomes" id="UP000824120"/>
    </source>
</evidence>
<reference evidence="1 2" key="1">
    <citation type="submission" date="2020-09" db="EMBL/GenBank/DDBJ databases">
        <title>De no assembly of potato wild relative species, Solanum commersonii.</title>
        <authorList>
            <person name="Cho K."/>
        </authorList>
    </citation>
    <scope>NUCLEOTIDE SEQUENCE [LARGE SCALE GENOMIC DNA]</scope>
    <source>
        <strain evidence="1">LZ3.2</strain>
        <tissue evidence="1">Leaf</tissue>
    </source>
</reference>
<dbReference type="AlphaFoldDB" id="A0A9J5YHW5"/>
<gene>
    <name evidence="1" type="ORF">H5410_030182</name>
</gene>
<sequence>MRPSHYLCLSACLIKSRGQCETLRAKCSSNMFDSQSNASWTLSGGDRHLVETKACGGGVGIV</sequence>